<evidence type="ECO:0000313" key="8">
    <source>
        <dbReference type="EMBL" id="SHE88758.1"/>
    </source>
</evidence>
<evidence type="ECO:0000256" key="5">
    <source>
        <dbReference type="ARBA" id="ARBA00023136"/>
    </source>
</evidence>
<feature type="domain" description="EamA" evidence="7">
    <location>
        <begin position="139"/>
        <end position="275"/>
    </location>
</feature>
<feature type="transmembrane region" description="Helical" evidence="6">
    <location>
        <begin position="165"/>
        <end position="189"/>
    </location>
</feature>
<feature type="transmembrane region" description="Helical" evidence="6">
    <location>
        <begin position="112"/>
        <end position="130"/>
    </location>
</feature>
<dbReference type="InterPro" id="IPR000620">
    <property type="entry name" value="EamA_dom"/>
</dbReference>
<feature type="transmembrane region" description="Helical" evidence="6">
    <location>
        <begin position="85"/>
        <end position="105"/>
    </location>
</feature>
<dbReference type="RefSeq" id="WP_072956350.1">
    <property type="nucleotide sequence ID" value="NZ_FQUH01000003.1"/>
</dbReference>
<dbReference type="GO" id="GO:0016020">
    <property type="term" value="C:membrane"/>
    <property type="evidence" value="ECO:0007669"/>
    <property type="project" value="UniProtKB-SubCell"/>
</dbReference>
<evidence type="ECO:0000313" key="9">
    <source>
        <dbReference type="Proteomes" id="UP000184159"/>
    </source>
</evidence>
<keyword evidence="3 6" id="KW-0812">Transmembrane</keyword>
<feature type="transmembrane region" description="Helical" evidence="6">
    <location>
        <begin position="28"/>
        <end position="47"/>
    </location>
</feature>
<feature type="transmembrane region" description="Helical" evidence="6">
    <location>
        <begin position="59"/>
        <end position="79"/>
    </location>
</feature>
<feature type="transmembrane region" description="Helical" evidence="6">
    <location>
        <begin position="236"/>
        <end position="259"/>
    </location>
</feature>
<feature type="domain" description="EamA" evidence="7">
    <location>
        <begin position="3"/>
        <end position="128"/>
    </location>
</feature>
<dbReference type="PANTHER" id="PTHR32322:SF2">
    <property type="entry name" value="EAMA DOMAIN-CONTAINING PROTEIN"/>
    <property type="match status" value="1"/>
</dbReference>
<accession>A0A1M4X5H5</accession>
<dbReference type="EMBL" id="FQUH01000003">
    <property type="protein sequence ID" value="SHE88758.1"/>
    <property type="molecule type" value="Genomic_DNA"/>
</dbReference>
<organism evidence="8 9">
    <name type="scientific">Vibrio gazogenes DSM 21264 = NBRC 103151</name>
    <dbReference type="NCBI Taxonomy" id="1123492"/>
    <lineage>
        <taxon>Bacteria</taxon>
        <taxon>Pseudomonadati</taxon>
        <taxon>Pseudomonadota</taxon>
        <taxon>Gammaproteobacteria</taxon>
        <taxon>Vibrionales</taxon>
        <taxon>Vibrionaceae</taxon>
        <taxon>Vibrio</taxon>
    </lineage>
</organism>
<dbReference type="AlphaFoldDB" id="A0A1M4X5H5"/>
<evidence type="ECO:0000256" key="1">
    <source>
        <dbReference type="ARBA" id="ARBA00004141"/>
    </source>
</evidence>
<dbReference type="InterPro" id="IPR037185">
    <property type="entry name" value="EmrE-like"/>
</dbReference>
<gene>
    <name evidence="8" type="ORF">SAMN02745781_01024</name>
</gene>
<comment type="subcellular location">
    <subcellularLocation>
        <location evidence="1">Membrane</location>
        <topology evidence="1">Multi-pass membrane protein</topology>
    </subcellularLocation>
</comment>
<evidence type="ECO:0000259" key="7">
    <source>
        <dbReference type="Pfam" id="PF00892"/>
    </source>
</evidence>
<dbReference type="SUPFAM" id="SSF103481">
    <property type="entry name" value="Multidrug resistance efflux transporter EmrE"/>
    <property type="match status" value="2"/>
</dbReference>
<dbReference type="Pfam" id="PF00892">
    <property type="entry name" value="EamA"/>
    <property type="match status" value="2"/>
</dbReference>
<sequence length="303" mass="33220">MNIILAMVATFLWGTTYAVTQATLPGWPPLLLGVLRALPAGIILFAIKPTFPDKGTWKVLLATGLLNIAIFFGCIFVMALTLPSAISSVGMMSVPVFAMLLQWIVMRKRPSVIQMVSGLALFGFAALLFDPGRLDLSLFGLSAMLIGILCMICGSTLTQMLNQKLAWWCVLTWQLILGGFALLLIALIHLSYEPALYLSAWQHLSGKNVLGLFWLCIMNTAVAYSLYVWALRQLSVVEFTFAGVANPIAGILCGLLLVGESYTPIQYSLMVGMIVMSLFPQFVKSYQKYRSVSKNHLQPLSGK</sequence>
<keyword evidence="5 6" id="KW-0472">Membrane</keyword>
<keyword evidence="4 6" id="KW-1133">Transmembrane helix</keyword>
<reference evidence="9" key="1">
    <citation type="submission" date="2016-11" db="EMBL/GenBank/DDBJ databases">
        <authorList>
            <person name="Varghese N."/>
            <person name="Submissions S."/>
        </authorList>
    </citation>
    <scope>NUCLEOTIDE SEQUENCE [LARGE SCALE GENOMIC DNA]</scope>
    <source>
        <strain evidence="9">DSM 21264</strain>
    </source>
</reference>
<proteinExistence type="inferred from homology"/>
<evidence type="ECO:0000256" key="4">
    <source>
        <dbReference type="ARBA" id="ARBA00022989"/>
    </source>
</evidence>
<evidence type="ECO:0000256" key="6">
    <source>
        <dbReference type="SAM" id="Phobius"/>
    </source>
</evidence>
<keyword evidence="9" id="KW-1185">Reference proteome</keyword>
<evidence type="ECO:0000256" key="3">
    <source>
        <dbReference type="ARBA" id="ARBA00022692"/>
    </source>
</evidence>
<feature type="transmembrane region" description="Helical" evidence="6">
    <location>
        <begin position="265"/>
        <end position="283"/>
    </location>
</feature>
<dbReference type="PANTHER" id="PTHR32322">
    <property type="entry name" value="INNER MEMBRANE TRANSPORTER"/>
    <property type="match status" value="1"/>
</dbReference>
<feature type="transmembrane region" description="Helical" evidence="6">
    <location>
        <begin position="209"/>
        <end position="229"/>
    </location>
</feature>
<comment type="similarity">
    <text evidence="2">Belongs to the EamA transporter family.</text>
</comment>
<evidence type="ECO:0000256" key="2">
    <source>
        <dbReference type="ARBA" id="ARBA00007362"/>
    </source>
</evidence>
<feature type="transmembrane region" description="Helical" evidence="6">
    <location>
        <begin position="136"/>
        <end position="158"/>
    </location>
</feature>
<protein>
    <submittedName>
        <fullName evidence="8">EamA domain-containing membrane protein RarD</fullName>
    </submittedName>
</protein>
<dbReference type="InterPro" id="IPR050638">
    <property type="entry name" value="AA-Vitamin_Transporters"/>
</dbReference>
<dbReference type="Proteomes" id="UP000184159">
    <property type="component" value="Unassembled WGS sequence"/>
</dbReference>
<name>A0A1M4X5H5_VIBGA</name>